<dbReference type="Proteomes" id="UP001241605">
    <property type="component" value="Chromosome"/>
</dbReference>
<sequence>MAFDYQIFPDERCIAFRMHGVYSIEDCRTATRSAMADPAFSPDFAQITDLTGITRFDADYAQVSTLASFIADSAVDIEPGTLFVILATRDINYGMARMFQQLIEGRTPFSVSLVRSRTEAARVLALSTQTVDRMLADAP</sequence>
<evidence type="ECO:0000313" key="2">
    <source>
        <dbReference type="Proteomes" id="UP001241605"/>
    </source>
</evidence>
<organism evidence="1 2">
    <name type="scientific">Tropicibacter oceani</name>
    <dbReference type="NCBI Taxonomy" id="3058420"/>
    <lineage>
        <taxon>Bacteria</taxon>
        <taxon>Pseudomonadati</taxon>
        <taxon>Pseudomonadota</taxon>
        <taxon>Alphaproteobacteria</taxon>
        <taxon>Rhodobacterales</taxon>
        <taxon>Roseobacteraceae</taxon>
        <taxon>Tropicibacter</taxon>
    </lineage>
</organism>
<name>A0ABY8QG95_9RHOB</name>
<evidence type="ECO:0000313" key="1">
    <source>
        <dbReference type="EMBL" id="WGW03021.1"/>
    </source>
</evidence>
<proteinExistence type="predicted"/>
<gene>
    <name evidence="1" type="ORF">QF118_13915</name>
</gene>
<protein>
    <recommendedName>
        <fullName evidence="3">HTH crp-type domain-containing protein</fullName>
    </recommendedName>
</protein>
<keyword evidence="2" id="KW-1185">Reference proteome</keyword>
<evidence type="ECO:0008006" key="3">
    <source>
        <dbReference type="Google" id="ProtNLM"/>
    </source>
</evidence>
<dbReference type="RefSeq" id="WP_282299649.1">
    <property type="nucleotide sequence ID" value="NZ_CP124616.1"/>
</dbReference>
<dbReference type="EMBL" id="CP124616">
    <property type="protein sequence ID" value="WGW03021.1"/>
    <property type="molecule type" value="Genomic_DNA"/>
</dbReference>
<accession>A0ABY8QG95</accession>
<reference evidence="1 2" key="1">
    <citation type="submission" date="2023-05" db="EMBL/GenBank/DDBJ databases">
        <title>YMD87, complete Genome.</title>
        <authorList>
            <person name="Zhang J."/>
            <person name="Xu X."/>
        </authorList>
    </citation>
    <scope>NUCLEOTIDE SEQUENCE [LARGE SCALE GENOMIC DNA]</scope>
    <source>
        <strain evidence="1 2">YMD87</strain>
    </source>
</reference>